<protein>
    <submittedName>
        <fullName evidence="1">Uncharacterized protein</fullName>
    </submittedName>
</protein>
<gene>
    <name evidence="1" type="ORF">Cgig2_009742</name>
</gene>
<dbReference type="Proteomes" id="UP001153076">
    <property type="component" value="Unassembled WGS sequence"/>
</dbReference>
<name>A0A9Q1JWM4_9CARY</name>
<organism evidence="1 2">
    <name type="scientific">Carnegiea gigantea</name>
    <dbReference type="NCBI Taxonomy" id="171969"/>
    <lineage>
        <taxon>Eukaryota</taxon>
        <taxon>Viridiplantae</taxon>
        <taxon>Streptophyta</taxon>
        <taxon>Embryophyta</taxon>
        <taxon>Tracheophyta</taxon>
        <taxon>Spermatophyta</taxon>
        <taxon>Magnoliopsida</taxon>
        <taxon>eudicotyledons</taxon>
        <taxon>Gunneridae</taxon>
        <taxon>Pentapetalae</taxon>
        <taxon>Caryophyllales</taxon>
        <taxon>Cactineae</taxon>
        <taxon>Cactaceae</taxon>
        <taxon>Cactoideae</taxon>
        <taxon>Echinocereeae</taxon>
        <taxon>Carnegiea</taxon>
    </lineage>
</organism>
<dbReference type="EMBL" id="JAKOGI010000617">
    <property type="protein sequence ID" value="KAJ8432309.1"/>
    <property type="molecule type" value="Genomic_DNA"/>
</dbReference>
<proteinExistence type="predicted"/>
<dbReference type="InterPro" id="IPR040256">
    <property type="entry name" value="At4g02000-like"/>
</dbReference>
<dbReference type="OrthoDB" id="851886at2759"/>
<dbReference type="PANTHER" id="PTHR31286:SF165">
    <property type="entry name" value="DUF4283 DOMAIN-CONTAINING PROTEIN"/>
    <property type="match status" value="1"/>
</dbReference>
<reference evidence="1" key="1">
    <citation type="submission" date="2022-04" db="EMBL/GenBank/DDBJ databases">
        <title>Carnegiea gigantea Genome sequencing and assembly v2.</title>
        <authorList>
            <person name="Copetti D."/>
            <person name="Sanderson M.J."/>
            <person name="Burquez A."/>
            <person name="Wojciechowski M.F."/>
        </authorList>
    </citation>
    <scope>NUCLEOTIDE SEQUENCE</scope>
    <source>
        <strain evidence="1">SGP5-SGP5p</strain>
        <tissue evidence="1">Aerial part</tissue>
    </source>
</reference>
<accession>A0A9Q1JWM4</accession>
<sequence length="220" mass="25691">MEDVEPEIEYWTPSVVCHVVGANPPLKVQFPRLDAKYWGTLSLSKLESIIGRLLKTDKPTMEKSKLGYARVLIEVKIREDLPKEVDLITEKGILRKQEMFGHSEKDCKKKHMTRQVCVPRQQNVEPEVPRSSNPHVNTQTVQWLINNKLPKMRKKVLRAIAVAMWYKIWRARNDKAFNGGKPETTRLIECIKKNVRDRCLYLRQTGEENKKLRSLSEDQE</sequence>
<keyword evidence="2" id="KW-1185">Reference proteome</keyword>
<evidence type="ECO:0000313" key="1">
    <source>
        <dbReference type="EMBL" id="KAJ8432309.1"/>
    </source>
</evidence>
<comment type="caution">
    <text evidence="1">The sequence shown here is derived from an EMBL/GenBank/DDBJ whole genome shotgun (WGS) entry which is preliminary data.</text>
</comment>
<dbReference type="AlphaFoldDB" id="A0A9Q1JWM4"/>
<evidence type="ECO:0000313" key="2">
    <source>
        <dbReference type="Proteomes" id="UP001153076"/>
    </source>
</evidence>
<dbReference type="PANTHER" id="PTHR31286">
    <property type="entry name" value="GLYCINE-RICH CELL WALL STRUCTURAL PROTEIN 1.8-LIKE"/>
    <property type="match status" value="1"/>
</dbReference>